<dbReference type="PANTHER" id="PTHR15000:SF1">
    <property type="entry name" value="ERYTHROID DIFFERENTIATION-RELATED FACTOR 1"/>
    <property type="match status" value="1"/>
</dbReference>
<dbReference type="WBParaSite" id="SBAD_0000256201-mRNA-1">
    <property type="protein sequence ID" value="SBAD_0000256201-mRNA-1"/>
    <property type="gene ID" value="SBAD_0000256201"/>
</dbReference>
<dbReference type="PANTHER" id="PTHR15000">
    <property type="entry name" value="ERYTHROID DIFFERENTIATION-RELATED FACTOR 1"/>
    <property type="match status" value="1"/>
</dbReference>
<dbReference type="InterPro" id="IPR056582">
    <property type="entry name" value="EDRF1_N"/>
</dbReference>
<protein>
    <submittedName>
        <fullName evidence="5">Erythroid differentiation-related factor 1</fullName>
    </submittedName>
</protein>
<evidence type="ECO:0000313" key="4">
    <source>
        <dbReference type="Proteomes" id="UP000270296"/>
    </source>
</evidence>
<feature type="domain" description="EDRF1 TPR repeats region" evidence="1">
    <location>
        <begin position="714"/>
        <end position="812"/>
    </location>
</feature>
<reference evidence="5" key="1">
    <citation type="submission" date="2016-06" db="UniProtKB">
        <authorList>
            <consortium name="WormBaseParasite"/>
        </authorList>
    </citation>
    <scope>IDENTIFICATION</scope>
</reference>
<dbReference type="GO" id="GO:0045893">
    <property type="term" value="P:positive regulation of DNA-templated transcription"/>
    <property type="evidence" value="ECO:0007669"/>
    <property type="project" value="TreeGrafter"/>
</dbReference>
<organism evidence="5">
    <name type="scientific">Soboliphyme baturini</name>
    <dbReference type="NCBI Taxonomy" id="241478"/>
    <lineage>
        <taxon>Eukaryota</taxon>
        <taxon>Metazoa</taxon>
        <taxon>Ecdysozoa</taxon>
        <taxon>Nematoda</taxon>
        <taxon>Enoplea</taxon>
        <taxon>Dorylaimia</taxon>
        <taxon>Dioctophymatida</taxon>
        <taxon>Dioctophymatoidea</taxon>
        <taxon>Soboliphymatidae</taxon>
        <taxon>Soboliphyme</taxon>
    </lineage>
</organism>
<dbReference type="Pfam" id="PF23788">
    <property type="entry name" value="EDRF1_N"/>
    <property type="match status" value="2"/>
</dbReference>
<keyword evidence="4" id="KW-1185">Reference proteome</keyword>
<dbReference type="Proteomes" id="UP000270296">
    <property type="component" value="Unassembled WGS sequence"/>
</dbReference>
<reference evidence="3 4" key="2">
    <citation type="submission" date="2018-11" db="EMBL/GenBank/DDBJ databases">
        <authorList>
            <consortium name="Pathogen Informatics"/>
        </authorList>
    </citation>
    <scope>NUCLEOTIDE SEQUENCE [LARGE SCALE GENOMIC DNA]</scope>
</reference>
<dbReference type="AlphaFoldDB" id="A0A183IFQ1"/>
<accession>A0A183IFQ1</accession>
<dbReference type="OrthoDB" id="419432at2759"/>
<dbReference type="InterPro" id="IPR056583">
    <property type="entry name" value="EDRF1_TPR"/>
</dbReference>
<feature type="domain" description="EDRF1 N-terminal" evidence="2">
    <location>
        <begin position="143"/>
        <end position="401"/>
    </location>
</feature>
<name>A0A183IFQ1_9BILA</name>
<proteinExistence type="predicted"/>
<gene>
    <name evidence="3" type="ORF">SBAD_LOCUS2445</name>
</gene>
<evidence type="ECO:0000259" key="1">
    <source>
        <dbReference type="Pfam" id="PF23723"/>
    </source>
</evidence>
<evidence type="ECO:0000313" key="3">
    <source>
        <dbReference type="EMBL" id="VDO97641.1"/>
    </source>
</evidence>
<evidence type="ECO:0000259" key="2">
    <source>
        <dbReference type="Pfam" id="PF23788"/>
    </source>
</evidence>
<dbReference type="EMBL" id="UZAM01007228">
    <property type="protein sequence ID" value="VDO97641.1"/>
    <property type="molecule type" value="Genomic_DNA"/>
</dbReference>
<evidence type="ECO:0000313" key="5">
    <source>
        <dbReference type="WBParaSite" id="SBAD_0000256201-mRNA-1"/>
    </source>
</evidence>
<sequence length="843" mass="95400">MANSYVDYVGKVDVITDSENIKSLLKLPYTNSPVSMIVHRIGKSLLLDSFDVYRHVLLTQQEDWKWIRQFILNVSEAYKHTFSLAKAPSTRKDIEEKLMLSKFLYYSVQNEKHEDGSDKENVCLNTTRTDSVLSSSSPDPLYSEDEAEFTNNYERNILWNFEDMRMLVGTDMPIFGGGTHPCVTLRLRDMKKPINVLTGIDYWLDQLMSNVPEVVMCYHLSGIVQKYEVIKTEDVPNLPDGRFNPELVRDVAQNILSFLKQNATKEGHTYWLFKGNVCEEYIEDSNANPFTVPVAVLMYRVAKNLLDKTKSRPRKIANTVYRLLHHCLDLLDVKLLPQVVGSIHYLLSNLYLICGDSAASSVDNSPTDKSDPSAASSPATDVFDLDDVDCDSSYFPGATLPGDQVSDHCCCVSMDLLTKPSLHKIDKDAEGGGDQPARRRFIPNVTNLEDCCKAALEHVLEGLVCSQMTADCNGSGTKWPNKEPPQATSDPKKAIPLQYEPLRSTTDDSRRILPLVVRNPSFTFWQIELSSLLMLKAVTAYYLLADCSSKLRCYGKTLRYLKLSLSCFECVNGNVDEQWKNSKVLQRCRMSTASLLPSILMLCGDTHLMLSHQMQTAMAKHRTDFECKVYRDEQIVAEAAKLLPQKSPSQYAWCTEIVESIEGILERSLLCYQASRKCISDCAEERGRPAATSESSVKNASSGLSTYVVDHVLLSKRLGNAMNEFAVYYMNQSAVLAESLRRSKTTDLTAVEKIWNVSYNMFQQGIRMFHEIDDKDNQALLNSNCGKLFRLSAETFCVSNREFSVVERHYLDMVRHIFVAMSFKSTRVYFALDCSIKITHTNR</sequence>
<dbReference type="Pfam" id="PF23723">
    <property type="entry name" value="TPR_EDRF1"/>
    <property type="match status" value="1"/>
</dbReference>
<feature type="domain" description="EDRF1 N-terminal" evidence="2">
    <location>
        <begin position="1"/>
        <end position="113"/>
    </location>
</feature>